<protein>
    <recommendedName>
        <fullName evidence="3">DUF1971 domain-containing protein</fullName>
    </recommendedName>
</protein>
<reference evidence="1 2" key="1">
    <citation type="submission" date="2013-07" db="EMBL/GenBank/DDBJ databases">
        <title>Completed genome of Sphingomonas sanxanigenens NX02.</title>
        <authorList>
            <person name="Ma T."/>
            <person name="Huang H."/>
            <person name="Wu M."/>
            <person name="Li X."/>
            <person name="Li G."/>
        </authorList>
    </citation>
    <scope>NUCLEOTIDE SEQUENCE [LARGE SCALE GENOMIC DNA]</scope>
    <source>
        <strain evidence="1 2">NX02</strain>
    </source>
</reference>
<dbReference type="AlphaFoldDB" id="W0A9H9"/>
<sequence length="34" mass="3818">MLPAEPHHVELIGPVTMRVDFYDHAPVAWETGSD</sequence>
<accession>W0A9H9</accession>
<proteinExistence type="predicted"/>
<organism evidence="1 2">
    <name type="scientific">Sphingomonas sanxanigenens DSM 19645 = NX02</name>
    <dbReference type="NCBI Taxonomy" id="1123269"/>
    <lineage>
        <taxon>Bacteria</taxon>
        <taxon>Pseudomonadati</taxon>
        <taxon>Pseudomonadota</taxon>
        <taxon>Alphaproteobacteria</taxon>
        <taxon>Sphingomonadales</taxon>
        <taxon>Sphingomonadaceae</taxon>
        <taxon>Sphingomonas</taxon>
    </lineage>
</organism>
<dbReference type="KEGG" id="ssan:NX02_07025"/>
<dbReference type="EMBL" id="CP006644">
    <property type="protein sequence ID" value="AHE53132.1"/>
    <property type="molecule type" value="Genomic_DNA"/>
</dbReference>
<evidence type="ECO:0000313" key="2">
    <source>
        <dbReference type="Proteomes" id="UP000018851"/>
    </source>
</evidence>
<name>W0A9H9_9SPHN</name>
<keyword evidence="2" id="KW-1185">Reference proteome</keyword>
<evidence type="ECO:0008006" key="3">
    <source>
        <dbReference type="Google" id="ProtNLM"/>
    </source>
</evidence>
<evidence type="ECO:0000313" key="1">
    <source>
        <dbReference type="EMBL" id="AHE53132.1"/>
    </source>
</evidence>
<dbReference type="HOGENOM" id="CLU_3376091_0_0_5"/>
<gene>
    <name evidence="1" type="ORF">NX02_07025</name>
</gene>
<dbReference type="Proteomes" id="UP000018851">
    <property type="component" value="Chromosome"/>
</dbReference>